<name>F2NEI2_DESAR</name>
<dbReference type="HOGENOM" id="CLU_191399_0_0_7"/>
<organism evidence="2 3">
    <name type="scientific">Desulfobacca acetoxidans (strain ATCC 700848 / DSM 11109 / ASRB2)</name>
    <dbReference type="NCBI Taxonomy" id="880072"/>
    <lineage>
        <taxon>Bacteria</taxon>
        <taxon>Pseudomonadati</taxon>
        <taxon>Thermodesulfobacteriota</taxon>
        <taxon>Desulfobaccia</taxon>
        <taxon>Desulfobaccales</taxon>
        <taxon>Desulfobaccaceae</taxon>
        <taxon>Desulfobacca</taxon>
    </lineage>
</organism>
<accession>F2NEI2</accession>
<dbReference type="KEGG" id="dao:Desac_0281"/>
<sequence length="78" mass="8790">MLLPEDELKTRTAARAKAWCIICFGVGLLLTNYPLLQIFNQPQFVGGIPLLVVYLLSIWLLGVVVLYLLMRILSKSLD</sequence>
<keyword evidence="1" id="KW-0812">Transmembrane</keyword>
<feature type="transmembrane region" description="Helical" evidence="1">
    <location>
        <begin position="18"/>
        <end position="36"/>
    </location>
</feature>
<dbReference type="EMBL" id="CP002629">
    <property type="protein sequence ID" value="AEB08172.1"/>
    <property type="molecule type" value="Genomic_DNA"/>
</dbReference>
<keyword evidence="1" id="KW-0472">Membrane</keyword>
<protein>
    <submittedName>
        <fullName evidence="2">Uncharacterized protein</fullName>
    </submittedName>
</protein>
<feature type="transmembrane region" description="Helical" evidence="1">
    <location>
        <begin position="48"/>
        <end position="69"/>
    </location>
</feature>
<evidence type="ECO:0000313" key="2">
    <source>
        <dbReference type="EMBL" id="AEB08172.1"/>
    </source>
</evidence>
<reference evidence="2 3" key="1">
    <citation type="journal article" date="2011" name="Stand. Genomic Sci.">
        <title>Complete genome sequence of the acetate-degrading sulfate reducer Desulfobacca acetoxidans type strain (ASRB2).</title>
        <authorList>
            <person name="Goker M."/>
            <person name="Teshima H."/>
            <person name="Lapidus A."/>
            <person name="Nolan M."/>
            <person name="Lucas S."/>
            <person name="Hammon N."/>
            <person name="Deshpande S."/>
            <person name="Cheng J.F."/>
            <person name="Tapia R."/>
            <person name="Han C."/>
            <person name="Goodwin L."/>
            <person name="Pitluck S."/>
            <person name="Huntemann M."/>
            <person name="Liolios K."/>
            <person name="Ivanova N."/>
            <person name="Pagani I."/>
            <person name="Mavromatis K."/>
            <person name="Ovchinikova G."/>
            <person name="Pati A."/>
            <person name="Chen A."/>
            <person name="Palaniappan K."/>
            <person name="Land M."/>
            <person name="Hauser L."/>
            <person name="Brambilla E.M."/>
            <person name="Rohde M."/>
            <person name="Spring S."/>
            <person name="Detter J.C."/>
            <person name="Woyke T."/>
            <person name="Bristow J."/>
            <person name="Eisen J.A."/>
            <person name="Markowitz V."/>
            <person name="Hugenholtz P."/>
            <person name="Kyrpides N.C."/>
            <person name="Klenk H.P."/>
        </authorList>
    </citation>
    <scope>NUCLEOTIDE SEQUENCE [LARGE SCALE GENOMIC DNA]</scope>
    <source>
        <strain evidence="3">ATCC 700848 / DSM 11109 / ASRB2</strain>
    </source>
</reference>
<gene>
    <name evidence="2" type="ordered locus">Desac_0281</name>
</gene>
<dbReference type="Proteomes" id="UP000000483">
    <property type="component" value="Chromosome"/>
</dbReference>
<dbReference type="STRING" id="880072.Desac_0281"/>
<evidence type="ECO:0000256" key="1">
    <source>
        <dbReference type="SAM" id="Phobius"/>
    </source>
</evidence>
<reference evidence="3" key="2">
    <citation type="submission" date="2011-03" db="EMBL/GenBank/DDBJ databases">
        <title>The complete genome of Desulfobacca acetoxidans DSM 11109.</title>
        <authorList>
            <consortium name="US DOE Joint Genome Institute (JGI-PGF)"/>
            <person name="Lucas S."/>
            <person name="Copeland A."/>
            <person name="Lapidus A."/>
            <person name="Bruce D."/>
            <person name="Goodwin L."/>
            <person name="Pitluck S."/>
            <person name="Peters L."/>
            <person name="Kyrpides N."/>
            <person name="Mavromatis K."/>
            <person name="Ivanova N."/>
            <person name="Ovchinnikova G."/>
            <person name="Teshima H."/>
            <person name="Detter J.C."/>
            <person name="Han C."/>
            <person name="Land M."/>
            <person name="Hauser L."/>
            <person name="Markowitz V."/>
            <person name="Cheng J.-F."/>
            <person name="Hugenholtz P."/>
            <person name="Woyke T."/>
            <person name="Wu D."/>
            <person name="Spring S."/>
            <person name="Schueler E."/>
            <person name="Brambilla E."/>
            <person name="Klenk H.-P."/>
            <person name="Eisen J.A."/>
        </authorList>
    </citation>
    <scope>NUCLEOTIDE SEQUENCE [LARGE SCALE GENOMIC DNA]</scope>
    <source>
        <strain evidence="3">ATCC 700848 / DSM 11109 / ASRB2</strain>
    </source>
</reference>
<dbReference type="RefSeq" id="WP_013705285.1">
    <property type="nucleotide sequence ID" value="NC_015388.1"/>
</dbReference>
<evidence type="ECO:0000313" key="3">
    <source>
        <dbReference type="Proteomes" id="UP000000483"/>
    </source>
</evidence>
<proteinExistence type="predicted"/>
<dbReference type="OrthoDB" id="5402297at2"/>
<dbReference type="AlphaFoldDB" id="F2NEI2"/>
<keyword evidence="3" id="KW-1185">Reference proteome</keyword>
<keyword evidence="1" id="KW-1133">Transmembrane helix</keyword>